<dbReference type="AlphaFoldDB" id="A0A5J9TYB2"/>
<dbReference type="PANTHER" id="PTHR11474">
    <property type="entry name" value="TYROSINASE FAMILY MEMBER"/>
    <property type="match status" value="1"/>
</dbReference>
<dbReference type="Proteomes" id="UP000324897">
    <property type="component" value="Unassembled WGS sequence"/>
</dbReference>
<sequence>MASDERMREVPAHTSVSNLPFPPANGGAPVYTNLYFHERILDKLTDDDTFALPFWNWDSPGGMTLPPILAKELAITAVRRKAQPCASAFPDGSLQRD</sequence>
<feature type="compositionally biased region" description="Basic and acidic residues" evidence="1">
    <location>
        <begin position="1"/>
        <end position="11"/>
    </location>
</feature>
<reference evidence="2 3" key="1">
    <citation type="journal article" date="2019" name="Sci. Rep.">
        <title>A high-quality genome of Eragrostis curvula grass provides insights into Poaceae evolution and supports new strategies to enhance forage quality.</title>
        <authorList>
            <person name="Carballo J."/>
            <person name="Santos B.A.C.M."/>
            <person name="Zappacosta D."/>
            <person name="Garbus I."/>
            <person name="Selva J.P."/>
            <person name="Gallo C.A."/>
            <person name="Diaz A."/>
            <person name="Albertini E."/>
            <person name="Caccamo M."/>
            <person name="Echenique V."/>
        </authorList>
    </citation>
    <scope>NUCLEOTIDE SEQUENCE [LARGE SCALE GENOMIC DNA]</scope>
    <source>
        <strain evidence="3">cv. Victoria</strain>
        <tissue evidence="2">Leaf</tissue>
    </source>
</reference>
<evidence type="ECO:0008006" key="4">
    <source>
        <dbReference type="Google" id="ProtNLM"/>
    </source>
</evidence>
<comment type="caution">
    <text evidence="2">The sequence shown here is derived from an EMBL/GenBank/DDBJ whole genome shotgun (WGS) entry which is preliminary data.</text>
</comment>
<dbReference type="InterPro" id="IPR050316">
    <property type="entry name" value="Tyrosinase/Hemocyanin"/>
</dbReference>
<dbReference type="OrthoDB" id="6132182at2759"/>
<dbReference type="PANTHER" id="PTHR11474:SF76">
    <property type="entry name" value="SHKT DOMAIN-CONTAINING PROTEIN"/>
    <property type="match status" value="1"/>
</dbReference>
<dbReference type="Gene3D" id="1.10.1280.10">
    <property type="entry name" value="Di-copper center containing domain from catechol oxidase"/>
    <property type="match status" value="1"/>
</dbReference>
<keyword evidence="3" id="KW-1185">Reference proteome</keyword>
<feature type="non-terminal residue" evidence="2">
    <location>
        <position position="1"/>
    </location>
</feature>
<name>A0A5J9TYB2_9POAL</name>
<accession>A0A5J9TYB2</accession>
<evidence type="ECO:0000313" key="3">
    <source>
        <dbReference type="Proteomes" id="UP000324897"/>
    </source>
</evidence>
<dbReference type="InterPro" id="IPR008922">
    <property type="entry name" value="Di-copper_centre_dom_sf"/>
</dbReference>
<dbReference type="SUPFAM" id="SSF48056">
    <property type="entry name" value="Di-copper centre-containing domain"/>
    <property type="match status" value="1"/>
</dbReference>
<evidence type="ECO:0000313" key="2">
    <source>
        <dbReference type="EMBL" id="TVU16157.1"/>
    </source>
</evidence>
<gene>
    <name evidence="2" type="ORF">EJB05_39708</name>
</gene>
<feature type="region of interest" description="Disordered" evidence="1">
    <location>
        <begin position="1"/>
        <end position="22"/>
    </location>
</feature>
<dbReference type="Gramene" id="TVU16157">
    <property type="protein sequence ID" value="TVU16157"/>
    <property type="gene ID" value="EJB05_39708"/>
</dbReference>
<dbReference type="EMBL" id="RWGY01000031">
    <property type="protein sequence ID" value="TVU16157.1"/>
    <property type="molecule type" value="Genomic_DNA"/>
</dbReference>
<protein>
    <recommendedName>
        <fullName evidence="4">Tyrosinase copper-binding domain-containing protein</fullName>
    </recommendedName>
</protein>
<evidence type="ECO:0000256" key="1">
    <source>
        <dbReference type="SAM" id="MobiDB-lite"/>
    </source>
</evidence>
<organism evidence="2 3">
    <name type="scientific">Eragrostis curvula</name>
    <name type="common">weeping love grass</name>
    <dbReference type="NCBI Taxonomy" id="38414"/>
    <lineage>
        <taxon>Eukaryota</taxon>
        <taxon>Viridiplantae</taxon>
        <taxon>Streptophyta</taxon>
        <taxon>Embryophyta</taxon>
        <taxon>Tracheophyta</taxon>
        <taxon>Spermatophyta</taxon>
        <taxon>Magnoliopsida</taxon>
        <taxon>Liliopsida</taxon>
        <taxon>Poales</taxon>
        <taxon>Poaceae</taxon>
        <taxon>PACMAD clade</taxon>
        <taxon>Chloridoideae</taxon>
        <taxon>Eragrostideae</taxon>
        <taxon>Eragrostidinae</taxon>
        <taxon>Eragrostis</taxon>
    </lineage>
</organism>
<proteinExistence type="predicted"/>